<evidence type="ECO:0000256" key="1">
    <source>
        <dbReference type="SAM" id="Phobius"/>
    </source>
</evidence>
<proteinExistence type="predicted"/>
<feature type="transmembrane region" description="Helical" evidence="1">
    <location>
        <begin position="544"/>
        <end position="565"/>
    </location>
</feature>
<reference evidence="3" key="1">
    <citation type="journal article" date="2019" name="Sci. Rep.">
        <title>Draft genome of Tanacetum cinerariifolium, the natural source of mosquito coil.</title>
        <authorList>
            <person name="Yamashiro T."/>
            <person name="Shiraishi A."/>
            <person name="Satake H."/>
            <person name="Nakayama K."/>
        </authorList>
    </citation>
    <scope>NUCLEOTIDE SEQUENCE</scope>
</reference>
<dbReference type="PANTHER" id="PTHR11439:SF495">
    <property type="entry name" value="REVERSE TRANSCRIPTASE, RNA-DEPENDENT DNA POLYMERASE-RELATED"/>
    <property type="match status" value="1"/>
</dbReference>
<feature type="domain" description="Reverse transcriptase Ty1/copia-type" evidence="2">
    <location>
        <begin position="261"/>
        <end position="405"/>
    </location>
</feature>
<organism evidence="3">
    <name type="scientific">Tanacetum cinerariifolium</name>
    <name type="common">Dalmatian daisy</name>
    <name type="synonym">Chrysanthemum cinerariifolium</name>
    <dbReference type="NCBI Taxonomy" id="118510"/>
    <lineage>
        <taxon>Eukaryota</taxon>
        <taxon>Viridiplantae</taxon>
        <taxon>Streptophyta</taxon>
        <taxon>Embryophyta</taxon>
        <taxon>Tracheophyta</taxon>
        <taxon>Spermatophyta</taxon>
        <taxon>Magnoliopsida</taxon>
        <taxon>eudicotyledons</taxon>
        <taxon>Gunneridae</taxon>
        <taxon>Pentapetalae</taxon>
        <taxon>asterids</taxon>
        <taxon>campanulids</taxon>
        <taxon>Asterales</taxon>
        <taxon>Asteraceae</taxon>
        <taxon>Asteroideae</taxon>
        <taxon>Anthemideae</taxon>
        <taxon>Anthemidinae</taxon>
        <taxon>Tanacetum</taxon>
    </lineage>
</organism>
<protein>
    <submittedName>
        <fullName evidence="3">Putative ribonuclease H-like domain-containing protein</fullName>
    </submittedName>
</protein>
<keyword evidence="1" id="KW-0812">Transmembrane</keyword>
<dbReference type="Pfam" id="PF07727">
    <property type="entry name" value="RVT_2"/>
    <property type="match status" value="1"/>
</dbReference>
<name>A0A699JF16_TANCI</name>
<sequence>CRNLVPAVGDPIGSIVSTGGVPAGSVPASVVPAGSVPTSSVSSGEVLAGSIVSTGGVPAGSVPASSVPAGGVLAGSIVSTGGVPAGSVPASSVPAGGVLAGSVPASGVPVGSVPASSVPASGVLTGSIISAEFGDHAASASVPAALTTAPAATSPLPPASNVVVDPVSTKRVNTIHPQYQIIKALQSPVQTRIIVQKSKFGESAFVSYVHNQNRTNHTDHLHCLFACFLSQLEPSSVAKALEDPDWVAAMQEEMQQFYNQQVWKLVPLPDGKIAIGTKWILKNKRDARGIVVHNKARLVAQGHRYEDGIDYDEVFALVVRIEAIRLFLAFASYMGFMVYQIDVKSAFLYGEIKEEVYVTQPKGFEDPHNPKHVYRVVKALYGLHQAPRAWYARLSTFLLKLHYRRAWCDEFDVLMKGEFEMSVMGELTFFLGLQVKQFPDGIFISQDKHQVTPLTSHLNSVKKIFKYLKGQPNLGLWYPRDSPFQLKAYSDSDYAGSHVVATSSTEAEYVAAASCCGQVLLLVVLVRVDDLVPASGCTLPAGSYSFILLDWFLLVVFFIPTVGLVPAGRYI</sequence>
<accession>A0A699JF16</accession>
<dbReference type="PANTHER" id="PTHR11439">
    <property type="entry name" value="GAG-POL-RELATED RETROTRANSPOSON"/>
    <property type="match status" value="1"/>
</dbReference>
<keyword evidence="1" id="KW-1133">Transmembrane helix</keyword>
<feature type="non-terminal residue" evidence="3">
    <location>
        <position position="1"/>
    </location>
</feature>
<keyword evidence="1" id="KW-0472">Membrane</keyword>
<gene>
    <name evidence="3" type="ORF">Tci_605447</name>
</gene>
<dbReference type="AlphaFoldDB" id="A0A699JF16"/>
<evidence type="ECO:0000313" key="3">
    <source>
        <dbReference type="EMBL" id="GFA33475.1"/>
    </source>
</evidence>
<evidence type="ECO:0000259" key="2">
    <source>
        <dbReference type="Pfam" id="PF07727"/>
    </source>
</evidence>
<dbReference type="InterPro" id="IPR013103">
    <property type="entry name" value="RVT_2"/>
</dbReference>
<dbReference type="InterPro" id="IPR043502">
    <property type="entry name" value="DNA/RNA_pol_sf"/>
</dbReference>
<dbReference type="SUPFAM" id="SSF56672">
    <property type="entry name" value="DNA/RNA polymerases"/>
    <property type="match status" value="1"/>
</dbReference>
<comment type="caution">
    <text evidence="3">The sequence shown here is derived from an EMBL/GenBank/DDBJ whole genome shotgun (WGS) entry which is preliminary data.</text>
</comment>
<dbReference type="EMBL" id="BKCJ010406372">
    <property type="protein sequence ID" value="GFA33475.1"/>
    <property type="molecule type" value="Genomic_DNA"/>
</dbReference>